<accession>A0A3S5BFD9</accession>
<comment type="caution">
    <text evidence="1">The sequence shown here is derived from an EMBL/GenBank/DDBJ whole genome shotgun (WGS) entry which is preliminary data.</text>
</comment>
<keyword evidence="2" id="KW-1185">Reference proteome</keyword>
<name>A0A3S5BFD9_9PLAT</name>
<evidence type="ECO:0000313" key="2">
    <source>
        <dbReference type="Proteomes" id="UP000784294"/>
    </source>
</evidence>
<sequence>MTSIDCISVFMAPRADLFPRLLAPSERWLSISRFGEFHPSRLPVLSSSARRHLRLRLAADLCLDAPANFELPKSSKMFKTLRVCQDWDNRKVEKEELQRDNIVEDTEEEDERNEEVSSFDYKIPSCTDMECCGNFGEETLHNIPLDSSSVDEVQKKRLYKAGISQRQTSFEPLGRFQVGPRWLSKFNKLTNFRSGLTSS</sequence>
<organism evidence="1 2">
    <name type="scientific">Protopolystoma xenopodis</name>
    <dbReference type="NCBI Taxonomy" id="117903"/>
    <lineage>
        <taxon>Eukaryota</taxon>
        <taxon>Metazoa</taxon>
        <taxon>Spiralia</taxon>
        <taxon>Lophotrochozoa</taxon>
        <taxon>Platyhelminthes</taxon>
        <taxon>Monogenea</taxon>
        <taxon>Polyopisthocotylea</taxon>
        <taxon>Polystomatidea</taxon>
        <taxon>Polystomatidae</taxon>
        <taxon>Protopolystoma</taxon>
    </lineage>
</organism>
<dbReference type="EMBL" id="CAAALY010279744">
    <property type="protein sequence ID" value="VEL43227.1"/>
    <property type="molecule type" value="Genomic_DNA"/>
</dbReference>
<dbReference type="AlphaFoldDB" id="A0A3S5BFD9"/>
<protein>
    <submittedName>
        <fullName evidence="1">Uncharacterized protein</fullName>
    </submittedName>
</protein>
<proteinExistence type="predicted"/>
<dbReference type="Proteomes" id="UP000784294">
    <property type="component" value="Unassembled WGS sequence"/>
</dbReference>
<gene>
    <name evidence="1" type="ORF">PXEA_LOCUS36667</name>
</gene>
<reference evidence="1" key="1">
    <citation type="submission" date="2018-11" db="EMBL/GenBank/DDBJ databases">
        <authorList>
            <consortium name="Pathogen Informatics"/>
        </authorList>
    </citation>
    <scope>NUCLEOTIDE SEQUENCE</scope>
</reference>
<evidence type="ECO:0000313" key="1">
    <source>
        <dbReference type="EMBL" id="VEL43227.1"/>
    </source>
</evidence>